<dbReference type="SUPFAM" id="SSF53474">
    <property type="entry name" value="alpha/beta-Hydrolases"/>
    <property type="match status" value="1"/>
</dbReference>
<name>A0AA39WYG0_9PEZI</name>
<reference evidence="2" key="1">
    <citation type="submission" date="2023-06" db="EMBL/GenBank/DDBJ databases">
        <title>Genome-scale phylogeny and comparative genomics of the fungal order Sordariales.</title>
        <authorList>
            <consortium name="Lawrence Berkeley National Laboratory"/>
            <person name="Hensen N."/>
            <person name="Bonometti L."/>
            <person name="Westerberg I."/>
            <person name="Brannstrom I.O."/>
            <person name="Guillou S."/>
            <person name="Cros-Aarteil S."/>
            <person name="Calhoun S."/>
            <person name="Haridas S."/>
            <person name="Kuo A."/>
            <person name="Mondo S."/>
            <person name="Pangilinan J."/>
            <person name="Riley R."/>
            <person name="Labutti K."/>
            <person name="Andreopoulos B."/>
            <person name="Lipzen A."/>
            <person name="Chen C."/>
            <person name="Yanf M."/>
            <person name="Daum C."/>
            <person name="Ng V."/>
            <person name="Clum A."/>
            <person name="Steindorff A."/>
            <person name="Ohm R."/>
            <person name="Martin F."/>
            <person name="Silar P."/>
            <person name="Natvig D."/>
            <person name="Lalanne C."/>
            <person name="Gautier V."/>
            <person name="Ament-Velasquez S.L."/>
            <person name="Kruys A."/>
            <person name="Hutchinson M.I."/>
            <person name="Powell A.J."/>
            <person name="Barry K."/>
            <person name="Miller A.N."/>
            <person name="Grigoriev I.V."/>
            <person name="Debuchy R."/>
            <person name="Gladieux P."/>
            <person name="Thoren M.H."/>
            <person name="Johannesson H."/>
        </authorList>
    </citation>
    <scope>NUCLEOTIDE SEQUENCE</scope>
    <source>
        <strain evidence="2">CBS 606.72</strain>
    </source>
</reference>
<gene>
    <name evidence="2" type="ORF">B0T14DRAFT_428347</name>
</gene>
<comment type="caution">
    <text evidence="2">The sequence shown here is derived from an EMBL/GenBank/DDBJ whole genome shotgun (WGS) entry which is preliminary data.</text>
</comment>
<evidence type="ECO:0000313" key="2">
    <source>
        <dbReference type="EMBL" id="KAK0623953.1"/>
    </source>
</evidence>
<dbReference type="InterPro" id="IPR029058">
    <property type="entry name" value="AB_hydrolase_fold"/>
</dbReference>
<dbReference type="AlphaFoldDB" id="A0AA39WYG0"/>
<proteinExistence type="predicted"/>
<dbReference type="PANTHER" id="PTHR48182">
    <property type="entry name" value="PROTEIN SERAC1"/>
    <property type="match status" value="1"/>
</dbReference>
<organism evidence="2 3">
    <name type="scientific">Immersiella caudata</name>
    <dbReference type="NCBI Taxonomy" id="314043"/>
    <lineage>
        <taxon>Eukaryota</taxon>
        <taxon>Fungi</taxon>
        <taxon>Dikarya</taxon>
        <taxon>Ascomycota</taxon>
        <taxon>Pezizomycotina</taxon>
        <taxon>Sordariomycetes</taxon>
        <taxon>Sordariomycetidae</taxon>
        <taxon>Sordariales</taxon>
        <taxon>Lasiosphaeriaceae</taxon>
        <taxon>Immersiella</taxon>
    </lineage>
</organism>
<dbReference type="EMBL" id="JAULSU010000003">
    <property type="protein sequence ID" value="KAK0623953.1"/>
    <property type="molecule type" value="Genomic_DNA"/>
</dbReference>
<dbReference type="Gene3D" id="3.40.50.1820">
    <property type="entry name" value="alpha/beta hydrolase"/>
    <property type="match status" value="1"/>
</dbReference>
<dbReference type="InterPro" id="IPR052374">
    <property type="entry name" value="SERAC1"/>
</dbReference>
<feature type="region of interest" description="Disordered" evidence="1">
    <location>
        <begin position="1"/>
        <end position="26"/>
    </location>
</feature>
<dbReference type="PANTHER" id="PTHR48182:SF3">
    <property type="entry name" value="DUF676 DOMAIN-CONTAINING PROTEIN"/>
    <property type="match status" value="1"/>
</dbReference>
<evidence type="ECO:0000313" key="3">
    <source>
        <dbReference type="Proteomes" id="UP001175000"/>
    </source>
</evidence>
<sequence>MSWDIFSTGSSRSREKSSKTPKTADFGLHTLVPKSDQAPECVDIVAIHGLNGHYLKTWTDKTTNERTNKKTDVNWLDSILPGIVPVARVMYFSYNSMLQFSKSTADVTTFAQQLLEGLAAARESNFESQRPIIFICHSLGGLVLKKAYGVYLRGVFSRTVASTDRP</sequence>
<evidence type="ECO:0008006" key="4">
    <source>
        <dbReference type="Google" id="ProtNLM"/>
    </source>
</evidence>
<evidence type="ECO:0000256" key="1">
    <source>
        <dbReference type="SAM" id="MobiDB-lite"/>
    </source>
</evidence>
<dbReference type="Proteomes" id="UP001175000">
    <property type="component" value="Unassembled WGS sequence"/>
</dbReference>
<protein>
    <recommendedName>
        <fullName evidence="4">DUF676 domain-containing protein</fullName>
    </recommendedName>
</protein>
<accession>A0AA39WYG0</accession>
<keyword evidence="3" id="KW-1185">Reference proteome</keyword>